<evidence type="ECO:0000259" key="2">
    <source>
        <dbReference type="Pfam" id="PF13649"/>
    </source>
</evidence>
<sequence>MSVSRQEQARIDYDKSATVYNSYGLTPYGQLESQLIEVALGDCAGLSVLDLGGGTGIHAREAIDLGASKVDVVDISGEMLKIAEETARSQGQQYENTIRYFEADVSKPLDNLPLQTEGYDVVMANWIFTFTDQVEVLEGMFHNIVGYLKPGGKFIGARDAGPRNLDLEKGKYGISCRDLEEIPGGLRYTCVIHSTPPMEWQSTSLEVIWSGSTELYEKAGLSDVKLVPYQKAAIVQKDPDFWQPFLERPSQAVIQAVKK</sequence>
<evidence type="ECO:0000256" key="1">
    <source>
        <dbReference type="ARBA" id="ARBA00038158"/>
    </source>
</evidence>
<dbReference type="Proteomes" id="UP001338125">
    <property type="component" value="Unassembled WGS sequence"/>
</dbReference>
<dbReference type="InterPro" id="IPR041698">
    <property type="entry name" value="Methyltransf_25"/>
</dbReference>
<organism evidence="3 4">
    <name type="scientific">Cladobotryum mycophilum</name>
    <dbReference type="NCBI Taxonomy" id="491253"/>
    <lineage>
        <taxon>Eukaryota</taxon>
        <taxon>Fungi</taxon>
        <taxon>Dikarya</taxon>
        <taxon>Ascomycota</taxon>
        <taxon>Pezizomycotina</taxon>
        <taxon>Sordariomycetes</taxon>
        <taxon>Hypocreomycetidae</taxon>
        <taxon>Hypocreales</taxon>
        <taxon>Hypocreaceae</taxon>
        <taxon>Cladobotryum</taxon>
    </lineage>
</organism>
<dbReference type="PANTHER" id="PTHR43591">
    <property type="entry name" value="METHYLTRANSFERASE"/>
    <property type="match status" value="1"/>
</dbReference>
<comment type="caution">
    <text evidence="3">The sequence shown here is derived from an EMBL/GenBank/DDBJ whole genome shotgun (WGS) entry which is preliminary data.</text>
</comment>
<dbReference type="Pfam" id="PF13649">
    <property type="entry name" value="Methyltransf_25"/>
    <property type="match status" value="1"/>
</dbReference>
<dbReference type="InterPro" id="IPR029063">
    <property type="entry name" value="SAM-dependent_MTases_sf"/>
</dbReference>
<keyword evidence="4" id="KW-1185">Reference proteome</keyword>
<comment type="similarity">
    <text evidence="1">Belongs to the methyltransferase superfamily. LaeA methyltransferase family.</text>
</comment>
<dbReference type="Gene3D" id="3.40.50.150">
    <property type="entry name" value="Vaccinia Virus protein VP39"/>
    <property type="match status" value="1"/>
</dbReference>
<dbReference type="CDD" id="cd02440">
    <property type="entry name" value="AdoMet_MTases"/>
    <property type="match status" value="1"/>
</dbReference>
<evidence type="ECO:0000313" key="3">
    <source>
        <dbReference type="EMBL" id="KAK5988194.1"/>
    </source>
</evidence>
<accession>A0ABR0S7Q1</accession>
<name>A0ABR0S7Q1_9HYPO</name>
<dbReference type="SUPFAM" id="SSF53335">
    <property type="entry name" value="S-adenosyl-L-methionine-dependent methyltransferases"/>
    <property type="match status" value="1"/>
</dbReference>
<dbReference type="EMBL" id="JAVFKD010000016">
    <property type="protein sequence ID" value="KAK5988194.1"/>
    <property type="molecule type" value="Genomic_DNA"/>
</dbReference>
<feature type="domain" description="Methyltransferase" evidence="2">
    <location>
        <begin position="48"/>
        <end position="152"/>
    </location>
</feature>
<gene>
    <name evidence="3" type="ORF">PT974_12334</name>
</gene>
<reference evidence="3 4" key="1">
    <citation type="submission" date="2024-01" db="EMBL/GenBank/DDBJ databases">
        <title>Complete genome of Cladobotryum mycophilum ATHUM6906.</title>
        <authorList>
            <person name="Christinaki A.C."/>
            <person name="Myridakis A.I."/>
            <person name="Kouvelis V.N."/>
        </authorList>
    </citation>
    <scope>NUCLEOTIDE SEQUENCE [LARGE SCALE GENOMIC DNA]</scope>
    <source>
        <strain evidence="3 4">ATHUM6906</strain>
    </source>
</reference>
<protein>
    <recommendedName>
        <fullName evidence="2">Methyltransferase domain-containing protein</fullName>
    </recommendedName>
</protein>
<proteinExistence type="inferred from homology"/>
<evidence type="ECO:0000313" key="4">
    <source>
        <dbReference type="Proteomes" id="UP001338125"/>
    </source>
</evidence>
<dbReference type="PANTHER" id="PTHR43591:SF24">
    <property type="entry name" value="2-METHOXY-6-POLYPRENYL-1,4-BENZOQUINOL METHYLASE, MITOCHONDRIAL"/>
    <property type="match status" value="1"/>
</dbReference>